<evidence type="ECO:0000313" key="2">
    <source>
        <dbReference type="EMBL" id="OGC92440.1"/>
    </source>
</evidence>
<evidence type="ECO:0000313" key="3">
    <source>
        <dbReference type="Proteomes" id="UP000178176"/>
    </source>
</evidence>
<dbReference type="EMBL" id="MEXH01000015">
    <property type="protein sequence ID" value="OGC92440.1"/>
    <property type="molecule type" value="Genomic_DNA"/>
</dbReference>
<sequence>MPKYTGLSHTGGESTHSKRLPHFPQSTFIGEYPRLCILSLLAGQSASAQISATSLLYPTKKPASRRVLYSLRFQKVVGKTAPSHFDVCDLACQCWLVY</sequence>
<name>A0A1F4YEN2_9BACT</name>
<protein>
    <submittedName>
        <fullName evidence="2">Uncharacterized protein</fullName>
    </submittedName>
</protein>
<reference evidence="2 3" key="1">
    <citation type="journal article" date="2016" name="Nat. Commun.">
        <title>Thousands of microbial genomes shed light on interconnected biogeochemical processes in an aquifer system.</title>
        <authorList>
            <person name="Anantharaman K."/>
            <person name="Brown C.T."/>
            <person name="Hug L.A."/>
            <person name="Sharon I."/>
            <person name="Castelle C.J."/>
            <person name="Probst A.J."/>
            <person name="Thomas B.C."/>
            <person name="Singh A."/>
            <person name="Wilkins M.J."/>
            <person name="Karaoz U."/>
            <person name="Brodie E.L."/>
            <person name="Williams K.H."/>
            <person name="Hubbard S.S."/>
            <person name="Banfield J.F."/>
        </authorList>
    </citation>
    <scope>NUCLEOTIDE SEQUENCE [LARGE SCALE GENOMIC DNA]</scope>
</reference>
<evidence type="ECO:0000256" key="1">
    <source>
        <dbReference type="SAM" id="MobiDB-lite"/>
    </source>
</evidence>
<feature type="region of interest" description="Disordered" evidence="1">
    <location>
        <begin position="1"/>
        <end position="21"/>
    </location>
</feature>
<proteinExistence type="predicted"/>
<comment type="caution">
    <text evidence="2">The sequence shown here is derived from an EMBL/GenBank/DDBJ whole genome shotgun (WGS) entry which is preliminary data.</text>
</comment>
<gene>
    <name evidence="2" type="ORF">A2876_04050</name>
</gene>
<accession>A0A1F4YEN2</accession>
<dbReference type="Proteomes" id="UP000178176">
    <property type="component" value="Unassembled WGS sequence"/>
</dbReference>
<organism evidence="2 3">
    <name type="scientific">Candidatus Amesbacteria bacterium RIFCSPHIGHO2_01_FULL_48_32b</name>
    <dbReference type="NCBI Taxonomy" id="1797253"/>
    <lineage>
        <taxon>Bacteria</taxon>
        <taxon>Candidatus Amesiibacteriota</taxon>
    </lineage>
</organism>
<dbReference type="AlphaFoldDB" id="A0A1F4YEN2"/>